<dbReference type="RefSeq" id="WP_085915575.1">
    <property type="nucleotide sequence ID" value="NZ_AP018920.1"/>
</dbReference>
<evidence type="ECO:0000256" key="1">
    <source>
        <dbReference type="SAM" id="MobiDB-lite"/>
    </source>
</evidence>
<keyword evidence="2" id="KW-1133">Transmembrane helix</keyword>
<proteinExistence type="predicted"/>
<dbReference type="Proteomes" id="UP000194360">
    <property type="component" value="Unassembled WGS sequence"/>
</dbReference>
<name>A0A1Y2MMG2_PSEAH</name>
<comment type="caution">
    <text evidence="3">The sequence shown here is derived from an EMBL/GenBank/DDBJ whole genome shotgun (WGS) entry which is preliminary data.</text>
</comment>
<evidence type="ECO:0000256" key="2">
    <source>
        <dbReference type="SAM" id="Phobius"/>
    </source>
</evidence>
<reference evidence="3 4" key="1">
    <citation type="submission" date="2016-09" db="EMBL/GenBank/DDBJ databases">
        <title>Pseudonocardia autotrophica DSM535, a candidate organism with high potential of specific P450 cytochromes.</title>
        <authorList>
            <person name="Grumaz C."/>
            <person name="Vainshtein Y."/>
            <person name="Kirstahler P."/>
            <person name="Sohn K."/>
        </authorList>
    </citation>
    <scope>NUCLEOTIDE SEQUENCE [LARGE SCALE GENOMIC DNA]</scope>
    <source>
        <strain evidence="3 4">DSM 535</strain>
    </source>
</reference>
<keyword evidence="2" id="KW-0812">Transmembrane</keyword>
<dbReference type="AlphaFoldDB" id="A0A1Y2MMG2"/>
<evidence type="ECO:0000313" key="3">
    <source>
        <dbReference type="EMBL" id="OSY36372.1"/>
    </source>
</evidence>
<feature type="transmembrane region" description="Helical" evidence="2">
    <location>
        <begin position="37"/>
        <end position="56"/>
    </location>
</feature>
<accession>A0A1Y2MMG2</accession>
<keyword evidence="2" id="KW-0472">Membrane</keyword>
<feature type="transmembrane region" description="Helical" evidence="2">
    <location>
        <begin position="12"/>
        <end position="31"/>
    </location>
</feature>
<keyword evidence="4" id="KW-1185">Reference proteome</keyword>
<dbReference type="STRING" id="2074.BG845_05449"/>
<feature type="compositionally biased region" description="Low complexity" evidence="1">
    <location>
        <begin position="118"/>
        <end position="134"/>
    </location>
</feature>
<feature type="region of interest" description="Disordered" evidence="1">
    <location>
        <begin position="78"/>
        <end position="134"/>
    </location>
</feature>
<evidence type="ECO:0000313" key="4">
    <source>
        <dbReference type="Proteomes" id="UP000194360"/>
    </source>
</evidence>
<dbReference type="EMBL" id="MIGB01000040">
    <property type="protein sequence ID" value="OSY36372.1"/>
    <property type="molecule type" value="Genomic_DNA"/>
</dbReference>
<sequence length="134" mass="14282">MPPHRDWTRRGVGRALLYWPLVAFLLVAAFPAVAVPLVIVSGFGLLFLGLIGGFAGKRWRARRLARARRAVAELAEQVAPGAGEEPGTDGISERPAPCPAAWPTGRHARRPRQPHSVAAQPIAAAEEPAEQSAA</sequence>
<protein>
    <submittedName>
        <fullName evidence="3">Uncharacterized protein</fullName>
    </submittedName>
</protein>
<gene>
    <name evidence="3" type="ORF">BG845_05449</name>
</gene>
<organism evidence="3 4">
    <name type="scientific">Pseudonocardia autotrophica</name>
    <name type="common">Amycolata autotrophica</name>
    <name type="synonym">Nocardia autotrophica</name>
    <dbReference type="NCBI Taxonomy" id="2074"/>
    <lineage>
        <taxon>Bacteria</taxon>
        <taxon>Bacillati</taxon>
        <taxon>Actinomycetota</taxon>
        <taxon>Actinomycetes</taxon>
        <taxon>Pseudonocardiales</taxon>
        <taxon>Pseudonocardiaceae</taxon>
        <taxon>Pseudonocardia</taxon>
    </lineage>
</organism>